<name>A0A134A6J3_9FUSO</name>
<accession>A0A134A6J3</accession>
<evidence type="ECO:0000313" key="2">
    <source>
        <dbReference type="EMBL" id="KXB63312.1"/>
    </source>
</evidence>
<proteinExistence type="predicted"/>
<geneLocation type="plasmid" evidence="4">
    <name>pjmub3934p1 dna</name>
</geneLocation>
<evidence type="ECO:0000313" key="1">
    <source>
        <dbReference type="EMBL" id="BBM55965.1"/>
    </source>
</evidence>
<dbReference type="Proteomes" id="UP000321944">
    <property type="component" value="Plasmid pJMUB3934p1"/>
</dbReference>
<gene>
    <name evidence="2" type="ORF">HMPREF3180_01572</name>
    <name evidence="1" type="ORF">JMUB3936_p1037</name>
</gene>
<dbReference type="PATRIC" id="fig|157687.3.peg.1564"/>
<protein>
    <submittedName>
        <fullName evidence="2">Uncharacterized protein</fullName>
    </submittedName>
</protein>
<evidence type="ECO:0000313" key="3">
    <source>
        <dbReference type="Proteomes" id="UP000070483"/>
    </source>
</evidence>
<dbReference type="STRING" id="157687.HMPREF3180_01572"/>
<keyword evidence="3" id="KW-1185">Reference proteome</keyword>
<dbReference type="Proteomes" id="UP000070483">
    <property type="component" value="Unassembled WGS sequence"/>
</dbReference>
<reference evidence="1 4" key="3">
    <citation type="submission" date="2019-07" db="EMBL/GenBank/DDBJ databases">
        <title>Complete Genome Sequence of Leptotrichia wadei Strain JMUB3936.</title>
        <authorList>
            <person name="Watanabe S."/>
            <person name="Cui L."/>
        </authorList>
    </citation>
    <scope>NUCLEOTIDE SEQUENCE [LARGE SCALE GENOMIC DNA]</scope>
    <source>
        <strain evidence="1 4">JMUB3936</strain>
        <plasmid evidence="1">pJMUB3934p1</plasmid>
        <plasmid evidence="4">pjmub3934p1 dna</plasmid>
    </source>
</reference>
<geneLocation type="plasmid" evidence="1">
    <name>pJMUB3934p1</name>
</geneLocation>
<dbReference type="AlphaFoldDB" id="A0A134A6J3"/>
<reference evidence="2" key="2">
    <citation type="submission" date="2016-01" db="EMBL/GenBank/DDBJ databases">
        <authorList>
            <person name="Oliw E.H."/>
        </authorList>
    </citation>
    <scope>NUCLEOTIDE SEQUENCE [LARGE SCALE GENOMIC DNA]</scope>
    <source>
        <strain evidence="2">KA00185</strain>
    </source>
</reference>
<dbReference type="OrthoDB" id="9900051at2"/>
<dbReference type="EMBL" id="AP019842">
    <property type="protein sequence ID" value="BBM55965.1"/>
    <property type="molecule type" value="Genomic_DNA"/>
</dbReference>
<sequence length="71" mass="8608">MLKDITEIENLAFQLEINDNFKSFNSFVFLKKYNENKISEKEFETFLKMCFYDTEIQKAKEKELKKIKKGK</sequence>
<reference evidence="3" key="1">
    <citation type="submission" date="2016-01" db="EMBL/GenBank/DDBJ databases">
        <authorList>
            <person name="Mitreva M."/>
            <person name="Pepin K.H."/>
            <person name="Mihindukulasuriya K.A."/>
            <person name="Fulton R."/>
            <person name="Fronick C."/>
            <person name="O'Laughlin M."/>
            <person name="Miner T."/>
            <person name="Herter B."/>
            <person name="Rosa B.A."/>
            <person name="Cordes M."/>
            <person name="Tomlinson C."/>
            <person name="Wollam A."/>
            <person name="Palsikar V.B."/>
            <person name="Mardis E.R."/>
            <person name="Wilson R.K."/>
        </authorList>
    </citation>
    <scope>NUCLEOTIDE SEQUENCE [LARGE SCALE GENOMIC DNA]</scope>
    <source>
        <strain evidence="3">KA00185</strain>
    </source>
</reference>
<evidence type="ECO:0000313" key="4">
    <source>
        <dbReference type="Proteomes" id="UP000321944"/>
    </source>
</evidence>
<keyword evidence="1" id="KW-0614">Plasmid</keyword>
<dbReference type="RefSeq" id="WP_060918214.1">
    <property type="nucleotide sequence ID" value="NZ_KQ960091.1"/>
</dbReference>
<organism evidence="2 3">
    <name type="scientific">Leptotrichia wadei</name>
    <dbReference type="NCBI Taxonomy" id="157687"/>
    <lineage>
        <taxon>Bacteria</taxon>
        <taxon>Fusobacteriati</taxon>
        <taxon>Fusobacteriota</taxon>
        <taxon>Fusobacteriia</taxon>
        <taxon>Fusobacteriales</taxon>
        <taxon>Leptotrichiaceae</taxon>
        <taxon>Leptotrichia</taxon>
    </lineage>
</organism>
<dbReference type="EMBL" id="LSDD01000113">
    <property type="protein sequence ID" value="KXB63312.1"/>
    <property type="molecule type" value="Genomic_DNA"/>
</dbReference>